<evidence type="ECO:0000256" key="5">
    <source>
        <dbReference type="ARBA" id="ARBA00023065"/>
    </source>
</evidence>
<dbReference type="Proteomes" id="UP000812844">
    <property type="component" value="Unassembled WGS sequence"/>
</dbReference>
<comment type="subcellular location">
    <subcellularLocation>
        <location evidence="8">Cell membrane</location>
        <topology evidence="8">Multi-pass membrane protein</topology>
    </subcellularLocation>
</comment>
<dbReference type="EMBL" id="JAHBBD010000017">
    <property type="protein sequence ID" value="MBW3083225.1"/>
    <property type="molecule type" value="Genomic_DNA"/>
</dbReference>
<name>A0ABS6WAL3_9BIFI</name>
<evidence type="ECO:0000313" key="11">
    <source>
        <dbReference type="Proteomes" id="UP000812844"/>
    </source>
</evidence>
<dbReference type="RefSeq" id="WP_219082164.1">
    <property type="nucleotide sequence ID" value="NZ_JAHBBD010000017.1"/>
</dbReference>
<keyword evidence="8" id="KW-1133">Transmembrane helix</keyword>
<dbReference type="InterPro" id="IPR000454">
    <property type="entry name" value="ATP_synth_F0_csu"/>
</dbReference>
<feature type="domain" description="V-ATPase proteolipid subunit C-like" evidence="9">
    <location>
        <begin position="16"/>
        <end position="74"/>
    </location>
</feature>
<keyword evidence="6 8" id="KW-0446">Lipid-binding</keyword>
<protein>
    <recommendedName>
        <fullName evidence="8">ATP synthase subunit c</fullName>
    </recommendedName>
    <alternativeName>
        <fullName evidence="8">ATP synthase F(0) sector subunit c</fullName>
    </alternativeName>
    <alternativeName>
        <fullName evidence="8">F-type ATPase subunit c</fullName>
        <shortName evidence="8">F-ATPase subunit c</shortName>
    </alternativeName>
    <alternativeName>
        <fullName evidence="8">Lipid-binding protein</fullName>
    </alternativeName>
</protein>
<gene>
    <name evidence="8 10" type="primary">atpE</name>
    <name evidence="10" type="ORF">KIH73_07585</name>
</gene>
<proteinExistence type="inferred from homology"/>
<organism evidence="10 11">
    <name type="scientific">Bifidobacterium phasiani</name>
    <dbReference type="NCBI Taxonomy" id="2834431"/>
    <lineage>
        <taxon>Bacteria</taxon>
        <taxon>Bacillati</taxon>
        <taxon>Actinomycetota</taxon>
        <taxon>Actinomycetes</taxon>
        <taxon>Bifidobacteriales</taxon>
        <taxon>Bifidobacteriaceae</taxon>
        <taxon>Bifidobacterium</taxon>
    </lineage>
</organism>
<evidence type="ECO:0000313" key="10">
    <source>
        <dbReference type="EMBL" id="MBW3083225.1"/>
    </source>
</evidence>
<dbReference type="InterPro" id="IPR005953">
    <property type="entry name" value="ATP_synth_csu_bac/chlpt"/>
</dbReference>
<evidence type="ECO:0000256" key="1">
    <source>
        <dbReference type="ARBA" id="ARBA00006704"/>
    </source>
</evidence>
<keyword evidence="4 8" id="KW-0375">Hydrogen ion transport</keyword>
<dbReference type="NCBIfam" id="TIGR01260">
    <property type="entry name" value="ATP_synt_c"/>
    <property type="match status" value="1"/>
</dbReference>
<evidence type="ECO:0000256" key="8">
    <source>
        <dbReference type="HAMAP-Rule" id="MF_01396"/>
    </source>
</evidence>
<dbReference type="Pfam" id="PF00137">
    <property type="entry name" value="ATP-synt_C"/>
    <property type="match status" value="1"/>
</dbReference>
<keyword evidence="7 8" id="KW-0066">ATP synthesis</keyword>
<dbReference type="InterPro" id="IPR020537">
    <property type="entry name" value="ATP_synth_F0_csu_DDCD_BS"/>
</dbReference>
<feature type="transmembrane region" description="Helical" evidence="8">
    <location>
        <begin position="53"/>
        <end position="76"/>
    </location>
</feature>
<comment type="caution">
    <text evidence="10">The sequence shown here is derived from an EMBL/GenBank/DDBJ whole genome shotgun (WGS) entry which is preliminary data.</text>
</comment>
<keyword evidence="2 8" id="KW-0813">Transport</keyword>
<dbReference type="PROSITE" id="PS00605">
    <property type="entry name" value="ATPASE_C"/>
    <property type="match status" value="1"/>
</dbReference>
<accession>A0ABS6WAL3</accession>
<comment type="function">
    <text evidence="8">F(1)F(0) ATP synthase produces ATP from ADP in the presence of a proton or sodium gradient. F-type ATPases consist of two structural domains, F(1) containing the extramembraneous catalytic core and F(0) containing the membrane proton channel, linked together by a central stalk and a peripheral stalk. During catalysis, ATP synthesis in the catalytic domain of F(1) is coupled via a rotary mechanism of the central stalk subunits to proton translocation.</text>
</comment>
<keyword evidence="8" id="KW-0812">Transmembrane</keyword>
<evidence type="ECO:0000259" key="9">
    <source>
        <dbReference type="Pfam" id="PF00137"/>
    </source>
</evidence>
<feature type="transmembrane region" description="Helical" evidence="8">
    <location>
        <begin position="15"/>
        <end position="33"/>
    </location>
</feature>
<keyword evidence="5 8" id="KW-0406">Ion transport</keyword>
<dbReference type="HAMAP" id="MF_01396">
    <property type="entry name" value="ATP_synth_c_bact"/>
    <property type="match status" value="1"/>
</dbReference>
<keyword evidence="8" id="KW-0472">Membrane</keyword>
<keyword evidence="8" id="KW-1003">Cell membrane</keyword>
<dbReference type="InterPro" id="IPR002379">
    <property type="entry name" value="ATPase_proteolipid_c-like_dom"/>
</dbReference>
<keyword evidence="11" id="KW-1185">Reference proteome</keyword>
<dbReference type="CDD" id="cd18121">
    <property type="entry name" value="ATP-synt_Fo_c"/>
    <property type="match status" value="1"/>
</dbReference>
<evidence type="ECO:0000256" key="3">
    <source>
        <dbReference type="ARBA" id="ARBA00022547"/>
    </source>
</evidence>
<comment type="function">
    <text evidence="8">Key component of the F(0) channel; it plays a direct role in translocation across the membrane. A homomeric c-ring of between 10-14 subunits forms the central stalk rotor element with the F(1) delta and epsilon subunits.</text>
</comment>
<feature type="site" description="Reversibly protonated during proton transport" evidence="8">
    <location>
        <position position="62"/>
    </location>
</feature>
<keyword evidence="3 8" id="KW-0138">CF(0)</keyword>
<evidence type="ECO:0000256" key="4">
    <source>
        <dbReference type="ARBA" id="ARBA00022781"/>
    </source>
</evidence>
<comment type="similarity">
    <text evidence="1 8">Belongs to the ATPase C chain family.</text>
</comment>
<evidence type="ECO:0000256" key="2">
    <source>
        <dbReference type="ARBA" id="ARBA00022448"/>
    </source>
</evidence>
<reference evidence="10 11" key="1">
    <citation type="submission" date="2021-05" db="EMBL/GenBank/DDBJ databases">
        <title>Phylogenetic classification of ten novel species belonging to the genus Bifidobacterium comprising B. colchicus sp. nov., B. abeli sp. nov., B. bicoloris sp. nov., B. guerezis sp. nov., B. rosaliae sp. nov., B. santillanensis sp. nov., B. argentati sp. nov., B. amazzoni sp. nov., B. pluviali sp. nov., and B. pinnaculum sp. nov.</title>
        <authorList>
            <person name="Lugli G.A."/>
            <person name="Ruiz Garcia L."/>
            <person name="Margolles A."/>
            <person name="Ventura M."/>
        </authorList>
    </citation>
    <scope>NUCLEOTIDE SEQUENCE [LARGE SCALE GENOMIC DNA]</scope>
    <source>
        <strain evidence="10 11">6T3</strain>
    </source>
</reference>
<sequence>MDIITLAEVAGNISILGYGLAALGPGIGLGIVVGKALEGTARQPEVAGRLQTLMLIGAALIELLGLLGFVAFVMVAL</sequence>
<evidence type="ECO:0000256" key="7">
    <source>
        <dbReference type="ARBA" id="ARBA00023310"/>
    </source>
</evidence>
<evidence type="ECO:0000256" key="6">
    <source>
        <dbReference type="ARBA" id="ARBA00023121"/>
    </source>
</evidence>